<dbReference type="InterPro" id="IPR004843">
    <property type="entry name" value="Calcineurin-like_PHP"/>
</dbReference>
<dbReference type="Proteomes" id="UP000295292">
    <property type="component" value="Unassembled WGS sequence"/>
</dbReference>
<dbReference type="Pfam" id="PF00149">
    <property type="entry name" value="Metallophos"/>
    <property type="match status" value="1"/>
</dbReference>
<evidence type="ECO:0000259" key="1">
    <source>
        <dbReference type="Pfam" id="PF00149"/>
    </source>
</evidence>
<dbReference type="EMBL" id="SNYV01000019">
    <property type="protein sequence ID" value="TDQ73530.1"/>
    <property type="molecule type" value="Genomic_DNA"/>
</dbReference>
<evidence type="ECO:0000313" key="2">
    <source>
        <dbReference type="EMBL" id="TDQ73530.1"/>
    </source>
</evidence>
<gene>
    <name evidence="2" type="ORF">CLV99_4584</name>
</gene>
<dbReference type="GO" id="GO:0016787">
    <property type="term" value="F:hydrolase activity"/>
    <property type="evidence" value="ECO:0007669"/>
    <property type="project" value="InterPro"/>
</dbReference>
<dbReference type="AlphaFoldDB" id="A0A4R6WEI5"/>
<organism evidence="2 3">
    <name type="scientific">Sphingobacterium yanglingense</name>
    <dbReference type="NCBI Taxonomy" id="1437280"/>
    <lineage>
        <taxon>Bacteria</taxon>
        <taxon>Pseudomonadati</taxon>
        <taxon>Bacteroidota</taxon>
        <taxon>Sphingobacteriia</taxon>
        <taxon>Sphingobacteriales</taxon>
        <taxon>Sphingobacteriaceae</taxon>
        <taxon>Sphingobacterium</taxon>
    </lineage>
</organism>
<feature type="domain" description="Calcineurin-like phosphoesterase" evidence="1">
    <location>
        <begin position="121"/>
        <end position="340"/>
    </location>
</feature>
<comment type="caution">
    <text evidence="2">The sequence shown here is derived from an EMBL/GenBank/DDBJ whole genome shotgun (WGS) entry which is preliminary data.</text>
</comment>
<dbReference type="PANTHER" id="PTHR46546">
    <property type="entry name" value="SHEWANELLA-LIKE PROTEIN PHOSPHATASE 1"/>
    <property type="match status" value="1"/>
</dbReference>
<dbReference type="PANTHER" id="PTHR46546:SF4">
    <property type="entry name" value="SHEWANELLA-LIKE PROTEIN PHOSPHATASE 1"/>
    <property type="match status" value="1"/>
</dbReference>
<reference evidence="2 3" key="1">
    <citation type="submission" date="2019-03" db="EMBL/GenBank/DDBJ databases">
        <title>Genomic Encyclopedia of Archaeal and Bacterial Type Strains, Phase II (KMG-II): from individual species to whole genera.</title>
        <authorList>
            <person name="Goeker M."/>
        </authorList>
    </citation>
    <scope>NUCLEOTIDE SEQUENCE [LARGE SCALE GENOMIC DNA]</scope>
    <source>
        <strain evidence="2 3">DSM 28353</strain>
    </source>
</reference>
<keyword evidence="3" id="KW-1185">Reference proteome</keyword>
<dbReference type="Gene3D" id="3.60.21.10">
    <property type="match status" value="1"/>
</dbReference>
<sequence length="392" mass="45145">MEKSMPIQTLYRMMAIKHTIQGYTCTIFCRYNLWIIFLLSLFTIGNLSAQQSAPLSQHDGPYILYTADQTKQIRVYEGQLEIQQNSTPTFEVISENGEHRFQVALHPIETPKATYSSNNEILVLSDPHGDFDSFHAILKAHRVIGEQYQWTFDKKHLVVIGDIFDRGEDVLPLFWLLYKLEAEASAAGGAVHFLLGNHEEMILRGNLKYAKEKYKTLASQLGKNYEDLWGADSELGRWLISRNTIEKIGDNLFVHAGLSADLIGDVWSMDAINDSTRAYIHQKKEEREQSPAARFLFGSNGPLWYRGMVRTEEKYNPLSVADLQHIMDQYRIKRIFLGHTIFPEVSSFYEGRVYGVNVSNKSNRDKGHSRGLLIKGNKRYRIYDDPKKKERI</sequence>
<evidence type="ECO:0000313" key="3">
    <source>
        <dbReference type="Proteomes" id="UP000295292"/>
    </source>
</evidence>
<proteinExistence type="predicted"/>
<accession>A0A4R6WEI5</accession>
<dbReference type="InterPro" id="IPR029052">
    <property type="entry name" value="Metallo-depent_PP-like"/>
</dbReference>
<name>A0A4R6WEI5_9SPHI</name>
<dbReference type="SUPFAM" id="SSF56300">
    <property type="entry name" value="Metallo-dependent phosphatases"/>
    <property type="match status" value="1"/>
</dbReference>
<protein>
    <submittedName>
        <fullName evidence="2">Calcineurin-like phosphoesterase family protein</fullName>
    </submittedName>
</protein>